<protein>
    <submittedName>
        <fullName evidence="1">Uncharacterized protein</fullName>
    </submittedName>
</protein>
<name>A0A9X9PTZ7_GULGU</name>
<sequence>MAALNSGFLLRLRTHHNHQPWNAKTRINLRKPPAKPGSFSFHPKCRAVAAARKKTAPSESCFCGCSLEHCSKNGKLHTAGPKETNTCS</sequence>
<gene>
    <name evidence="1" type="ORF">BN2614_LOCUS1</name>
</gene>
<dbReference type="Proteomes" id="UP000269945">
    <property type="component" value="Unassembled WGS sequence"/>
</dbReference>
<organism evidence="1 2">
    <name type="scientific">Gulo gulo</name>
    <name type="common">Wolverine</name>
    <name type="synonym">Gluton</name>
    <dbReference type="NCBI Taxonomy" id="48420"/>
    <lineage>
        <taxon>Eukaryota</taxon>
        <taxon>Metazoa</taxon>
        <taxon>Chordata</taxon>
        <taxon>Craniata</taxon>
        <taxon>Vertebrata</taxon>
        <taxon>Euteleostomi</taxon>
        <taxon>Mammalia</taxon>
        <taxon>Eutheria</taxon>
        <taxon>Laurasiatheria</taxon>
        <taxon>Carnivora</taxon>
        <taxon>Caniformia</taxon>
        <taxon>Musteloidea</taxon>
        <taxon>Mustelidae</taxon>
        <taxon>Guloninae</taxon>
        <taxon>Gulo</taxon>
    </lineage>
</organism>
<dbReference type="AlphaFoldDB" id="A0A9X9PTZ7"/>
<evidence type="ECO:0000313" key="1">
    <source>
        <dbReference type="EMBL" id="VCW66283.1"/>
    </source>
</evidence>
<evidence type="ECO:0000313" key="2">
    <source>
        <dbReference type="Proteomes" id="UP000269945"/>
    </source>
</evidence>
<proteinExistence type="predicted"/>
<reference evidence="1 2" key="1">
    <citation type="submission" date="2018-10" db="EMBL/GenBank/DDBJ databases">
        <authorList>
            <person name="Ekblom R."/>
            <person name="Jareborg N."/>
        </authorList>
    </citation>
    <scope>NUCLEOTIDE SEQUENCE [LARGE SCALE GENOMIC DNA]</scope>
    <source>
        <tissue evidence="1">Muscle</tissue>
    </source>
</reference>
<comment type="caution">
    <text evidence="1">The sequence shown here is derived from an EMBL/GenBank/DDBJ whole genome shotgun (WGS) entry which is preliminary data.</text>
</comment>
<keyword evidence="2" id="KW-1185">Reference proteome</keyword>
<dbReference type="EMBL" id="CYRY02001654">
    <property type="protein sequence ID" value="VCW66283.1"/>
    <property type="molecule type" value="Genomic_DNA"/>
</dbReference>
<accession>A0A9X9PTZ7</accession>